<dbReference type="Gene3D" id="3.30.420.40">
    <property type="match status" value="1"/>
</dbReference>
<dbReference type="EMBL" id="FM864216">
    <property type="protein sequence ID" value="CAT05375.1"/>
    <property type="molecule type" value="Genomic_DNA"/>
</dbReference>
<sequence length="180" mass="20562">MKFFIDTTGQDLALAIFDENYFLIDFLVETVFNKADLLPSYVKKILNKNSLKINQIQDFYLNLGPGMFTGCRVALVFTRTIAQLNKVNIYTTNSFALSSFLNKNEDIYYISTSSKYAFQASAKNGKITSKISEVNNPSLKASKIDYFLIFNSFYLASLIFKKELNFLKIKPLYIKEPTIG</sequence>
<feature type="domain" description="Gcp-like" evidence="1">
    <location>
        <begin position="37"/>
        <end position="95"/>
    </location>
</feature>
<protein>
    <recommendedName>
        <fullName evidence="1">Gcp-like domain-containing protein</fullName>
    </recommendedName>
</protein>
<dbReference type="Pfam" id="PF00814">
    <property type="entry name" value="TsaD"/>
    <property type="match status" value="1"/>
</dbReference>
<dbReference type="HOGENOM" id="CLU_064886_0_2_14"/>
<dbReference type="InterPro" id="IPR000905">
    <property type="entry name" value="Gcp-like_dom"/>
</dbReference>
<name>C5J7B2_MESCH</name>
<evidence type="ECO:0000259" key="1">
    <source>
        <dbReference type="Pfam" id="PF00814"/>
    </source>
</evidence>
<dbReference type="KEGG" id="mco:MCJ_006810"/>
<reference evidence="3" key="1">
    <citation type="journal article" date="2009" name="BMC Bioinformatics">
        <title>The Mycoplasma conjunctivae genome sequencing, annotation and analysis.</title>
        <authorList>
            <person name="Calderon-Copete S.P."/>
            <person name="Wigger G."/>
            <person name="Wunderlin C."/>
            <person name="Schmidheini T."/>
            <person name="Frey J."/>
            <person name="Quail M.A."/>
            <person name="Falquet L."/>
        </authorList>
    </citation>
    <scope>NUCLEOTIDE SEQUENCE [LARGE SCALE GENOMIC DNA]</scope>
    <source>
        <strain evidence="3">ATCC 25834 / NCTC 10147 / HRC/581</strain>
    </source>
</reference>
<keyword evidence="3" id="KW-1185">Reference proteome</keyword>
<organism evidence="2 3">
    <name type="scientific">Mesomycoplasma conjunctivae (strain ATCC 25834 / NCTC 10147 / HRC/581)</name>
    <name type="common">Mycoplasma conjunctivae</name>
    <dbReference type="NCBI Taxonomy" id="572263"/>
    <lineage>
        <taxon>Bacteria</taxon>
        <taxon>Bacillati</taxon>
        <taxon>Mycoplasmatota</taxon>
        <taxon>Mycoplasmoidales</taxon>
        <taxon>Metamycoplasmataceae</taxon>
        <taxon>Mesomycoplasma</taxon>
    </lineage>
</organism>
<dbReference type="AlphaFoldDB" id="C5J7B2"/>
<dbReference type="eggNOG" id="COG1214">
    <property type="taxonomic scope" value="Bacteria"/>
</dbReference>
<dbReference type="SUPFAM" id="SSF53067">
    <property type="entry name" value="Actin-like ATPase domain"/>
    <property type="match status" value="1"/>
</dbReference>
<dbReference type="InterPro" id="IPR043129">
    <property type="entry name" value="ATPase_NBD"/>
</dbReference>
<gene>
    <name evidence="2" type="ordered locus">MCJ_006810</name>
</gene>
<evidence type="ECO:0000313" key="2">
    <source>
        <dbReference type="EMBL" id="CAT05375.1"/>
    </source>
</evidence>
<evidence type="ECO:0000313" key="3">
    <source>
        <dbReference type="Proteomes" id="UP000001491"/>
    </source>
</evidence>
<proteinExistence type="predicted"/>
<dbReference type="Proteomes" id="UP000001491">
    <property type="component" value="Chromosome"/>
</dbReference>
<accession>C5J7B2</accession>